<proteinExistence type="predicted"/>
<evidence type="ECO:0000313" key="2">
    <source>
        <dbReference type="Proteomes" id="UP000230791"/>
    </source>
</evidence>
<name>A0A2M6UXZ0_9HYPH</name>
<organism evidence="1 2">
    <name type="scientific">Bartonella tribocorum</name>
    <dbReference type="NCBI Taxonomy" id="85701"/>
    <lineage>
        <taxon>Bacteria</taxon>
        <taxon>Pseudomonadati</taxon>
        <taxon>Pseudomonadota</taxon>
        <taxon>Alphaproteobacteria</taxon>
        <taxon>Hyphomicrobiales</taxon>
        <taxon>Bartonellaceae</taxon>
        <taxon>Bartonella</taxon>
    </lineage>
</organism>
<dbReference type="Proteomes" id="UP000230791">
    <property type="component" value="Unassembled WGS sequence"/>
</dbReference>
<dbReference type="EMBL" id="NJPP01000001">
    <property type="protein sequence ID" value="PIT71062.1"/>
    <property type="molecule type" value="Genomic_DNA"/>
</dbReference>
<evidence type="ECO:0000313" key="1">
    <source>
        <dbReference type="EMBL" id="PIT71062.1"/>
    </source>
</evidence>
<dbReference type="AlphaFoldDB" id="A0A2M6UXZ0"/>
<dbReference type="RefSeq" id="WP_100129817.1">
    <property type="nucleotide sequence ID" value="NZ_CADDYJ010000001.1"/>
</dbReference>
<gene>
    <name evidence="1" type="ORF">CEV08_00385</name>
</gene>
<comment type="caution">
    <text evidence="1">The sequence shown here is derived from an EMBL/GenBank/DDBJ whole genome shotgun (WGS) entry which is preliminary data.</text>
</comment>
<reference evidence="1 2" key="1">
    <citation type="submission" date="2017-06" db="EMBL/GenBank/DDBJ databases">
        <title>Draft genome of Bartonella tribocorum C635.</title>
        <authorList>
            <person name="Hadjadj L."/>
            <person name="Jiyipong T."/>
            <person name="Diene S.M."/>
            <person name="Morand S."/>
            <person name="Rolain J.-M."/>
        </authorList>
    </citation>
    <scope>NUCLEOTIDE SEQUENCE [LARGE SCALE GENOMIC DNA]</scope>
    <source>
        <strain evidence="1 2">C635</strain>
    </source>
</reference>
<sequence>MLSKTLDQRNLQCLIAPYLTVFYVTTGQADTYRYTQAEKKKISFLSSRLNRKIRRVTLINIFTKNIFIYIKILNYNNFIIFHLSVKDTKLFAYFFFTFTMKQSKALVVRYTNIVVSIKMLKISNKNTATLSSARDIGRYEKLKIE</sequence>
<protein>
    <submittedName>
        <fullName evidence="1">Uncharacterized protein</fullName>
    </submittedName>
</protein>
<accession>A0A2M6UXZ0</accession>